<evidence type="ECO:0000313" key="2">
    <source>
        <dbReference type="EMBL" id="KAK0506365.1"/>
    </source>
</evidence>
<proteinExistence type="predicted"/>
<dbReference type="Proteomes" id="UP001175228">
    <property type="component" value="Unassembled WGS sequence"/>
</dbReference>
<evidence type="ECO:0000259" key="1">
    <source>
        <dbReference type="Pfam" id="PF12937"/>
    </source>
</evidence>
<protein>
    <recommendedName>
        <fullName evidence="1">F-box domain-containing protein</fullName>
    </recommendedName>
</protein>
<keyword evidence="3" id="KW-1185">Reference proteome</keyword>
<name>A0AA39QNS2_9AGAR</name>
<dbReference type="SUPFAM" id="SSF52058">
    <property type="entry name" value="L domain-like"/>
    <property type="match status" value="1"/>
</dbReference>
<sequence>MSSKINRIPNEILALIFATSPRDLSPDAHQPLLALICSICRHWRDVAIEASELWTTVHIPLGRHLPAAQAFLEKSKGCLIDVYIRAVDTDFFINVRDAATRITAVIAPHIPRVRTLVMVLGEPAFYAYRSISATNFVSLSIHFDRFSKVGTHTPLFANANSLCHVVTQGNFLHDVVALRTSLTILELSEYAPTHIELQDLFNSSPYLERLILRDFDEDEMGFPIEHNAAPIIITAPTTLKSLAVSLYWHTHTNDSATSCDCVLGSLRTPNLEYLEVVKTADFVEIDLKVHFGQLDKLRTLRIQHCSLSLTAEEFFLSLKELKRLELMDMFDIQHIAGPTSSSFPFPRLSSVFTTGRYTDIVYLLQLAKHCVTAGCPRFTLEVDAGCPGEIFEAIKSSIQDERSLHNQE</sequence>
<dbReference type="InterPro" id="IPR001810">
    <property type="entry name" value="F-box_dom"/>
</dbReference>
<comment type="caution">
    <text evidence="2">The sequence shown here is derived from an EMBL/GenBank/DDBJ whole genome shotgun (WGS) entry which is preliminary data.</text>
</comment>
<reference evidence="2" key="1">
    <citation type="submission" date="2023-06" db="EMBL/GenBank/DDBJ databases">
        <authorList>
            <consortium name="Lawrence Berkeley National Laboratory"/>
            <person name="Ahrendt S."/>
            <person name="Sahu N."/>
            <person name="Indic B."/>
            <person name="Wong-Bajracharya J."/>
            <person name="Merenyi Z."/>
            <person name="Ke H.-M."/>
            <person name="Monk M."/>
            <person name="Kocsube S."/>
            <person name="Drula E."/>
            <person name="Lipzen A."/>
            <person name="Balint B."/>
            <person name="Henrissat B."/>
            <person name="Andreopoulos B."/>
            <person name="Martin F.M."/>
            <person name="Harder C.B."/>
            <person name="Rigling D."/>
            <person name="Ford K.L."/>
            <person name="Foster G.D."/>
            <person name="Pangilinan J."/>
            <person name="Papanicolaou A."/>
            <person name="Barry K."/>
            <person name="LaButti K."/>
            <person name="Viragh M."/>
            <person name="Koriabine M."/>
            <person name="Yan M."/>
            <person name="Riley R."/>
            <person name="Champramary S."/>
            <person name="Plett K.L."/>
            <person name="Tsai I.J."/>
            <person name="Slot J."/>
            <person name="Sipos G."/>
            <person name="Plett J."/>
            <person name="Nagy L.G."/>
            <person name="Grigoriev I.V."/>
        </authorList>
    </citation>
    <scope>NUCLEOTIDE SEQUENCE</scope>
    <source>
        <strain evidence="2">HWK02</strain>
    </source>
</reference>
<feature type="domain" description="F-box" evidence="1">
    <location>
        <begin position="5"/>
        <end position="59"/>
    </location>
</feature>
<dbReference type="Pfam" id="PF12937">
    <property type="entry name" value="F-box-like"/>
    <property type="match status" value="1"/>
</dbReference>
<organism evidence="2 3">
    <name type="scientific">Armillaria luteobubalina</name>
    <dbReference type="NCBI Taxonomy" id="153913"/>
    <lineage>
        <taxon>Eukaryota</taxon>
        <taxon>Fungi</taxon>
        <taxon>Dikarya</taxon>
        <taxon>Basidiomycota</taxon>
        <taxon>Agaricomycotina</taxon>
        <taxon>Agaricomycetes</taxon>
        <taxon>Agaricomycetidae</taxon>
        <taxon>Agaricales</taxon>
        <taxon>Marasmiineae</taxon>
        <taxon>Physalacriaceae</taxon>
        <taxon>Armillaria</taxon>
    </lineage>
</organism>
<accession>A0AA39QNS2</accession>
<gene>
    <name evidence="2" type="ORF">EDD18DRAFT_28840</name>
</gene>
<dbReference type="AlphaFoldDB" id="A0AA39QNS2"/>
<dbReference type="Gene3D" id="3.80.10.10">
    <property type="entry name" value="Ribonuclease Inhibitor"/>
    <property type="match status" value="1"/>
</dbReference>
<dbReference type="InterPro" id="IPR032675">
    <property type="entry name" value="LRR_dom_sf"/>
</dbReference>
<dbReference type="EMBL" id="JAUEPU010000001">
    <property type="protein sequence ID" value="KAK0506365.1"/>
    <property type="molecule type" value="Genomic_DNA"/>
</dbReference>
<evidence type="ECO:0000313" key="3">
    <source>
        <dbReference type="Proteomes" id="UP001175228"/>
    </source>
</evidence>